<evidence type="ECO:0000313" key="9">
    <source>
        <dbReference type="EMBL" id="GIG48679.1"/>
    </source>
</evidence>
<evidence type="ECO:0000256" key="2">
    <source>
        <dbReference type="ARBA" id="ARBA00010792"/>
    </source>
</evidence>
<dbReference type="RefSeq" id="WP_203850377.1">
    <property type="nucleotide sequence ID" value="NZ_BAAAVW010000023.1"/>
</dbReference>
<keyword evidence="3" id="KW-1003">Cell membrane</keyword>
<name>A0A919PRB9_9ACTN</name>
<evidence type="ECO:0000313" key="10">
    <source>
        <dbReference type="Proteomes" id="UP000660611"/>
    </source>
</evidence>
<evidence type="ECO:0000259" key="8">
    <source>
        <dbReference type="Pfam" id="PF09335"/>
    </source>
</evidence>
<evidence type="ECO:0000256" key="1">
    <source>
        <dbReference type="ARBA" id="ARBA00004651"/>
    </source>
</evidence>
<dbReference type="PANTHER" id="PTHR42709">
    <property type="entry name" value="ALKALINE PHOSPHATASE LIKE PROTEIN"/>
    <property type="match status" value="1"/>
</dbReference>
<dbReference type="GO" id="GO:0005886">
    <property type="term" value="C:plasma membrane"/>
    <property type="evidence" value="ECO:0007669"/>
    <property type="project" value="UniProtKB-SubCell"/>
</dbReference>
<evidence type="ECO:0000256" key="3">
    <source>
        <dbReference type="ARBA" id="ARBA00022475"/>
    </source>
</evidence>
<feature type="transmembrane region" description="Helical" evidence="7">
    <location>
        <begin position="136"/>
        <end position="157"/>
    </location>
</feature>
<dbReference type="EMBL" id="BONQ01000107">
    <property type="protein sequence ID" value="GIG48679.1"/>
    <property type="molecule type" value="Genomic_DNA"/>
</dbReference>
<evidence type="ECO:0000256" key="6">
    <source>
        <dbReference type="ARBA" id="ARBA00023136"/>
    </source>
</evidence>
<proteinExistence type="inferred from homology"/>
<keyword evidence="4 7" id="KW-0812">Transmembrane</keyword>
<evidence type="ECO:0000256" key="7">
    <source>
        <dbReference type="SAM" id="Phobius"/>
    </source>
</evidence>
<keyword evidence="10" id="KW-1185">Reference proteome</keyword>
<feature type="domain" description="VTT" evidence="8">
    <location>
        <begin position="26"/>
        <end position="151"/>
    </location>
</feature>
<reference evidence="9" key="1">
    <citation type="submission" date="2021-01" db="EMBL/GenBank/DDBJ databases">
        <title>Whole genome shotgun sequence of Dactylosporangium siamense NBRC 106093.</title>
        <authorList>
            <person name="Komaki H."/>
            <person name="Tamura T."/>
        </authorList>
    </citation>
    <scope>NUCLEOTIDE SEQUENCE</scope>
    <source>
        <strain evidence="9">NBRC 106093</strain>
    </source>
</reference>
<keyword evidence="6 7" id="KW-0472">Membrane</keyword>
<evidence type="ECO:0000256" key="4">
    <source>
        <dbReference type="ARBA" id="ARBA00022692"/>
    </source>
</evidence>
<sequence>MEQLERYGYPALALLVLLEGIGIPTPAVSVVVAAAVLAGHGSMSLPLVVVITFAAAVAGDNLGFWLGRRAGRPVILRWGRRVGLTEPRLTRAEEFFARRGRNIVVVARFIDGLRQTNGLIAGAIALPWRQYAVRDAIGGALWTALWVSVGAFAGGNLERVRTFVHRYETPAIVLAALLVLSFSLVYVWRRRRRAVR</sequence>
<dbReference type="PANTHER" id="PTHR42709:SF6">
    <property type="entry name" value="UNDECAPRENYL PHOSPHATE TRANSPORTER A"/>
    <property type="match status" value="1"/>
</dbReference>
<keyword evidence="5 7" id="KW-1133">Transmembrane helix</keyword>
<dbReference type="InterPro" id="IPR032816">
    <property type="entry name" value="VTT_dom"/>
</dbReference>
<feature type="transmembrane region" description="Helical" evidence="7">
    <location>
        <begin position="44"/>
        <end position="67"/>
    </location>
</feature>
<dbReference type="Proteomes" id="UP000660611">
    <property type="component" value="Unassembled WGS sequence"/>
</dbReference>
<gene>
    <name evidence="9" type="ORF">Dsi01nite_067200</name>
</gene>
<comment type="subcellular location">
    <subcellularLocation>
        <location evidence="1">Cell membrane</location>
        <topology evidence="1">Multi-pass membrane protein</topology>
    </subcellularLocation>
</comment>
<organism evidence="9 10">
    <name type="scientific">Dactylosporangium siamense</name>
    <dbReference type="NCBI Taxonomy" id="685454"/>
    <lineage>
        <taxon>Bacteria</taxon>
        <taxon>Bacillati</taxon>
        <taxon>Actinomycetota</taxon>
        <taxon>Actinomycetes</taxon>
        <taxon>Micromonosporales</taxon>
        <taxon>Micromonosporaceae</taxon>
        <taxon>Dactylosporangium</taxon>
    </lineage>
</organism>
<dbReference type="InterPro" id="IPR051311">
    <property type="entry name" value="DedA_domain"/>
</dbReference>
<dbReference type="AlphaFoldDB" id="A0A919PRB9"/>
<evidence type="ECO:0000256" key="5">
    <source>
        <dbReference type="ARBA" id="ARBA00022989"/>
    </source>
</evidence>
<protein>
    <submittedName>
        <fullName evidence="9">Membrane protein</fullName>
    </submittedName>
</protein>
<comment type="caution">
    <text evidence="9">The sequence shown here is derived from an EMBL/GenBank/DDBJ whole genome shotgun (WGS) entry which is preliminary data.</text>
</comment>
<feature type="transmembrane region" description="Helical" evidence="7">
    <location>
        <begin position="12"/>
        <end position="38"/>
    </location>
</feature>
<feature type="transmembrane region" description="Helical" evidence="7">
    <location>
        <begin position="169"/>
        <end position="188"/>
    </location>
</feature>
<accession>A0A919PRB9</accession>
<dbReference type="Pfam" id="PF09335">
    <property type="entry name" value="VTT_dom"/>
    <property type="match status" value="1"/>
</dbReference>
<comment type="similarity">
    <text evidence="2">Belongs to the DedA family.</text>
</comment>